<dbReference type="Gene3D" id="1.10.10.650">
    <property type="entry name" value="RuvA domain 2-like"/>
    <property type="match status" value="1"/>
</dbReference>
<dbReference type="Pfam" id="PF09371">
    <property type="entry name" value="Tex_N"/>
    <property type="match status" value="1"/>
</dbReference>
<dbReference type="GO" id="GO:0006139">
    <property type="term" value="P:nucleobase-containing compound metabolic process"/>
    <property type="evidence" value="ECO:0007669"/>
    <property type="project" value="InterPro"/>
</dbReference>
<dbReference type="InterPro" id="IPR037027">
    <property type="entry name" value="YqgF/RNaseH-like_dom_sf"/>
</dbReference>
<dbReference type="Pfam" id="PF22706">
    <property type="entry name" value="Tex_central_region"/>
    <property type="match status" value="1"/>
</dbReference>
<dbReference type="Pfam" id="PF00575">
    <property type="entry name" value="S1"/>
    <property type="match status" value="1"/>
</dbReference>
<dbReference type="InterPro" id="IPR003029">
    <property type="entry name" value="S1_domain"/>
</dbReference>
<dbReference type="GO" id="GO:0006412">
    <property type="term" value="P:translation"/>
    <property type="evidence" value="ECO:0007669"/>
    <property type="project" value="TreeGrafter"/>
</dbReference>
<evidence type="ECO:0000313" key="2">
    <source>
        <dbReference type="EMBL" id="RKD73200.1"/>
    </source>
</evidence>
<dbReference type="Proteomes" id="UP000285120">
    <property type="component" value="Unassembled WGS sequence"/>
</dbReference>
<dbReference type="GO" id="GO:0003729">
    <property type="term" value="F:mRNA binding"/>
    <property type="evidence" value="ECO:0007669"/>
    <property type="project" value="TreeGrafter"/>
</dbReference>
<dbReference type="FunFam" id="1.10.10.650:FF:000001">
    <property type="entry name" value="S1 RNA-binding domain 1"/>
    <property type="match status" value="1"/>
</dbReference>
<feature type="domain" description="S1 motif" evidence="1">
    <location>
        <begin position="648"/>
        <end position="717"/>
    </location>
</feature>
<dbReference type="Gene3D" id="1.10.150.310">
    <property type="entry name" value="Tex RuvX-like domain-like"/>
    <property type="match status" value="1"/>
</dbReference>
<dbReference type="SUPFAM" id="SSF53098">
    <property type="entry name" value="Ribonuclease H-like"/>
    <property type="match status" value="1"/>
</dbReference>
<name>A0A419V3Y4_9BACL</name>
<dbReference type="RefSeq" id="WP_120192678.1">
    <property type="nucleotide sequence ID" value="NZ_RAPK01000008.1"/>
</dbReference>
<dbReference type="PROSITE" id="PS50126">
    <property type="entry name" value="S1"/>
    <property type="match status" value="1"/>
</dbReference>
<dbReference type="Pfam" id="PF16921">
    <property type="entry name" value="Tex_YqgF"/>
    <property type="match status" value="1"/>
</dbReference>
<evidence type="ECO:0000259" key="1">
    <source>
        <dbReference type="PROSITE" id="PS50126"/>
    </source>
</evidence>
<comment type="caution">
    <text evidence="2">The sequence shown here is derived from an EMBL/GenBank/DDBJ whole genome shotgun (WGS) entry which is preliminary data.</text>
</comment>
<dbReference type="InterPro" id="IPR050437">
    <property type="entry name" value="Ribos_protein_bS1-like"/>
</dbReference>
<organism evidence="2 3">
    <name type="scientific">Sinobaca qinghaiensis</name>
    <dbReference type="NCBI Taxonomy" id="342944"/>
    <lineage>
        <taxon>Bacteria</taxon>
        <taxon>Bacillati</taxon>
        <taxon>Bacillota</taxon>
        <taxon>Bacilli</taxon>
        <taxon>Bacillales</taxon>
        <taxon>Sporolactobacillaceae</taxon>
        <taxon>Sinobaca</taxon>
    </lineage>
</organism>
<dbReference type="SUPFAM" id="SSF47781">
    <property type="entry name" value="RuvA domain 2-like"/>
    <property type="match status" value="2"/>
</dbReference>
<dbReference type="InterPro" id="IPR012337">
    <property type="entry name" value="RNaseH-like_sf"/>
</dbReference>
<dbReference type="AlphaFoldDB" id="A0A419V3Y4"/>
<dbReference type="Pfam" id="PF12836">
    <property type="entry name" value="HHH_3"/>
    <property type="match status" value="1"/>
</dbReference>
<dbReference type="InterPro" id="IPR032639">
    <property type="entry name" value="Tex_YqgF"/>
</dbReference>
<dbReference type="GO" id="GO:0003735">
    <property type="term" value="F:structural constituent of ribosome"/>
    <property type="evidence" value="ECO:0007669"/>
    <property type="project" value="TreeGrafter"/>
</dbReference>
<dbReference type="PANTHER" id="PTHR10724:SF10">
    <property type="entry name" value="S1 RNA-BINDING DOMAIN-CONTAINING PROTEIN 1"/>
    <property type="match status" value="1"/>
</dbReference>
<dbReference type="Pfam" id="PF17674">
    <property type="entry name" value="HHH_9"/>
    <property type="match status" value="1"/>
</dbReference>
<dbReference type="EMBL" id="RAPK01000008">
    <property type="protein sequence ID" value="RKD73200.1"/>
    <property type="molecule type" value="Genomic_DNA"/>
</dbReference>
<gene>
    <name evidence="2" type="ORF">ATL39_1491</name>
</gene>
<keyword evidence="3" id="KW-1185">Reference proteome</keyword>
<dbReference type="InterPro" id="IPR006641">
    <property type="entry name" value="YqgF/RNaseH-like_dom"/>
</dbReference>
<dbReference type="PANTHER" id="PTHR10724">
    <property type="entry name" value="30S RIBOSOMAL PROTEIN S1"/>
    <property type="match status" value="1"/>
</dbReference>
<dbReference type="InterPro" id="IPR010994">
    <property type="entry name" value="RuvA_2-like"/>
</dbReference>
<proteinExistence type="predicted"/>
<evidence type="ECO:0000313" key="3">
    <source>
        <dbReference type="Proteomes" id="UP000285120"/>
    </source>
</evidence>
<dbReference type="InterPro" id="IPR044146">
    <property type="entry name" value="S1_Tex"/>
</dbReference>
<reference evidence="2 3" key="1">
    <citation type="submission" date="2018-09" db="EMBL/GenBank/DDBJ databases">
        <title>Genomic Encyclopedia of Archaeal and Bacterial Type Strains, Phase II (KMG-II): from individual species to whole genera.</title>
        <authorList>
            <person name="Goeker M."/>
        </authorList>
    </citation>
    <scope>NUCLEOTIDE SEQUENCE [LARGE SCALE GENOMIC DNA]</scope>
    <source>
        <strain evidence="2 3">DSM 17008</strain>
    </source>
</reference>
<dbReference type="InterPro" id="IPR055179">
    <property type="entry name" value="Tex-like_central_region"/>
</dbReference>
<dbReference type="InterPro" id="IPR018974">
    <property type="entry name" value="Tex-like_N"/>
</dbReference>
<dbReference type="Gene3D" id="2.40.50.140">
    <property type="entry name" value="Nucleic acid-binding proteins"/>
    <property type="match status" value="1"/>
</dbReference>
<dbReference type="SUPFAM" id="SSF158832">
    <property type="entry name" value="Tex N-terminal region-like"/>
    <property type="match status" value="1"/>
</dbReference>
<dbReference type="GO" id="GO:0005737">
    <property type="term" value="C:cytoplasm"/>
    <property type="evidence" value="ECO:0007669"/>
    <property type="project" value="UniProtKB-ARBA"/>
</dbReference>
<dbReference type="InterPro" id="IPR041692">
    <property type="entry name" value="HHH_9"/>
</dbReference>
<dbReference type="OrthoDB" id="9804714at2"/>
<dbReference type="InterPro" id="IPR023319">
    <property type="entry name" value="Tex-like_HTH_dom_sf"/>
</dbReference>
<protein>
    <recommendedName>
        <fullName evidence="1">S1 motif domain-containing protein</fullName>
    </recommendedName>
</protein>
<dbReference type="CDD" id="cd05685">
    <property type="entry name" value="S1_Tex"/>
    <property type="match status" value="1"/>
</dbReference>
<dbReference type="FunFam" id="2.40.50.140:FF:000051">
    <property type="entry name" value="RNA-binding transcriptional accessory protein"/>
    <property type="match status" value="1"/>
</dbReference>
<dbReference type="SUPFAM" id="SSF50249">
    <property type="entry name" value="Nucleic acid-binding proteins"/>
    <property type="match status" value="1"/>
</dbReference>
<dbReference type="SMART" id="SM00732">
    <property type="entry name" value="YqgFc"/>
    <property type="match status" value="1"/>
</dbReference>
<dbReference type="FunFam" id="3.30.420.140:FF:000001">
    <property type="entry name" value="RNA-binding transcriptional accessory protein"/>
    <property type="match status" value="1"/>
</dbReference>
<dbReference type="SMART" id="SM00316">
    <property type="entry name" value="S1"/>
    <property type="match status" value="1"/>
</dbReference>
<dbReference type="Gene3D" id="1.10.3500.10">
    <property type="entry name" value="Tex N-terminal region-like"/>
    <property type="match status" value="1"/>
</dbReference>
<dbReference type="InterPro" id="IPR023323">
    <property type="entry name" value="Tex-like_dom_sf"/>
</dbReference>
<sequence length="721" mass="80467">MTEQDQLVTKLSTSLSMQEKWVRNIIELLEEGNTVPFISRYRKEQTGSADEVQIKNVQDGWEYTRQMQQRKEEVSRLIEEQDKLTPELKNSIEAAEKLQELEDIYRPYRQKRKTRATSAAARGLEPLASYLFALPKEGSPEEEAKAYVSEEMDVENVEAALQGARDIIAEWVSDNPSIRKELREQTFRHGLLSSKQKKGAVDEAGTYEMYYEYQEAVRKVPSHRILAMNRGEKDKVVKVSVSIEEERALQMIEKKIVKRYGSPALEHVKAAYEDAYKRLIAPSIEREIRSELTAKGEEQAIHIFSENLKQLLLQPPMKGKVVLGLDPAYRTGCKIAVVDENGKLLHVGVIYPVPPVNKVDESRKILKELLDKYSVEVIAIGNGTASRETEEFVAEAITEWNHSAAYLIVNEAGASIYSASEVGREEFGELSVEQRSGVSIARRLQDPLAELVKIDPKSVGVGQYQHDVTQAKLNDSLAFVVETTVNKVGVNVNTASPSLLKYVSGLSKAVAGNIIKYREENGSFTSRAQLKKVPRLGSKAYEQAAGFMRIIDGKEPLDKTAIHPESYKTAKALLASIDASAADAGSPELIEKLSQLSVKESAEALGAGEPTIRDIIEDLKRPLRDPREDLPKPILKKGIMKMEDLEEGMELQGTVRNVVDFGAFVDIGVKQDGLVHISKMAKRFIKHPMEAVSVGDIIPVWIDSVDSKKGRIALTMIEPNK</sequence>
<dbReference type="InterPro" id="IPR012340">
    <property type="entry name" value="NA-bd_OB-fold"/>
</dbReference>
<accession>A0A419V3Y4</accession>
<dbReference type="Gene3D" id="3.30.420.140">
    <property type="entry name" value="YqgF/RNase H-like domain"/>
    <property type="match status" value="1"/>
</dbReference>
<dbReference type="FunFam" id="1.10.150.310:FF:000001">
    <property type="entry name" value="RNA-binding transcriptional accessory protein"/>
    <property type="match status" value="1"/>
</dbReference>